<dbReference type="GO" id="GO:0008652">
    <property type="term" value="P:amino acid biosynthetic process"/>
    <property type="evidence" value="ECO:0007669"/>
    <property type="project" value="UniProtKB-KW"/>
</dbReference>
<dbReference type="PIRSF" id="PIRSF017318">
    <property type="entry name" value="Chor_mut_AroQ_eu"/>
    <property type="match status" value="1"/>
</dbReference>
<gene>
    <name evidence="12" type="ORF">HPP92_004247</name>
    <name evidence="11" type="ORF">HPP92_004686</name>
</gene>
<dbReference type="InterPro" id="IPR037039">
    <property type="entry name" value="CM_AroQ_sf_eucaryotic"/>
</dbReference>
<comment type="subcellular location">
    <subcellularLocation>
        <location evidence="2">Cytoplasm</location>
    </subcellularLocation>
</comment>
<dbReference type="Proteomes" id="UP000636800">
    <property type="component" value="Chromosome 2"/>
</dbReference>
<evidence type="ECO:0000313" key="13">
    <source>
        <dbReference type="Proteomes" id="UP000636800"/>
    </source>
</evidence>
<dbReference type="GO" id="GO:0046417">
    <property type="term" value="P:chorismate metabolic process"/>
    <property type="evidence" value="ECO:0007669"/>
    <property type="project" value="InterPro"/>
</dbReference>
<evidence type="ECO:0000256" key="3">
    <source>
        <dbReference type="ARBA" id="ARBA00004817"/>
    </source>
</evidence>
<keyword evidence="13" id="KW-1185">Reference proteome</keyword>
<dbReference type="InterPro" id="IPR002701">
    <property type="entry name" value="CM_II_prokaryot"/>
</dbReference>
<dbReference type="GO" id="GO:0009073">
    <property type="term" value="P:aromatic amino acid family biosynthetic process"/>
    <property type="evidence" value="ECO:0007669"/>
    <property type="project" value="UniProtKB-UniRule"/>
</dbReference>
<dbReference type="InterPro" id="IPR036263">
    <property type="entry name" value="Chorismate_II_sf"/>
</dbReference>
<keyword evidence="6 9" id="KW-0028">Amino-acid biosynthesis</keyword>
<keyword evidence="8 9" id="KW-0413">Isomerase</keyword>
<comment type="pathway">
    <text evidence="3">Metabolic intermediate biosynthesis; prephenate biosynthesis; prephenate from chorismate: step 1/1.</text>
</comment>
<evidence type="ECO:0000256" key="8">
    <source>
        <dbReference type="ARBA" id="ARBA00023235"/>
    </source>
</evidence>
<dbReference type="InterPro" id="IPR008238">
    <property type="entry name" value="Chorismate_mutase_AroQ_euk"/>
</dbReference>
<dbReference type="GO" id="GO:0005737">
    <property type="term" value="C:cytoplasm"/>
    <property type="evidence" value="ECO:0007669"/>
    <property type="project" value="UniProtKB-SubCell"/>
</dbReference>
<dbReference type="PROSITE" id="PS51169">
    <property type="entry name" value="CHORISMATE_MUT_3"/>
    <property type="match status" value="1"/>
</dbReference>
<organism evidence="12 14">
    <name type="scientific">Vanilla planifolia</name>
    <name type="common">Vanilla</name>
    <dbReference type="NCBI Taxonomy" id="51239"/>
    <lineage>
        <taxon>Eukaryota</taxon>
        <taxon>Viridiplantae</taxon>
        <taxon>Streptophyta</taxon>
        <taxon>Embryophyta</taxon>
        <taxon>Tracheophyta</taxon>
        <taxon>Spermatophyta</taxon>
        <taxon>Magnoliopsida</taxon>
        <taxon>Liliopsida</taxon>
        <taxon>Asparagales</taxon>
        <taxon>Orchidaceae</taxon>
        <taxon>Vanilloideae</taxon>
        <taxon>Vanilleae</taxon>
        <taxon>Vanilla</taxon>
    </lineage>
</organism>
<keyword evidence="5" id="KW-0963">Cytoplasm</keyword>
<dbReference type="AlphaFoldDB" id="A0A835VDG1"/>
<proteinExistence type="predicted"/>
<evidence type="ECO:0000313" key="14">
    <source>
        <dbReference type="Proteomes" id="UP000639772"/>
    </source>
</evidence>
<dbReference type="Pfam" id="PF01817">
    <property type="entry name" value="CM_2"/>
    <property type="match status" value="1"/>
</dbReference>
<name>A0A835VDG1_VANPL</name>
<accession>A0A835VDG1</accession>
<dbReference type="Gene3D" id="1.10.590.10">
    <property type="entry name" value="Chorismate mutase, AroQ class superfamily, eukaryotic"/>
    <property type="match status" value="1"/>
</dbReference>
<evidence type="ECO:0000313" key="12">
    <source>
        <dbReference type="EMBL" id="KAG0493253.1"/>
    </source>
</evidence>
<evidence type="ECO:0000259" key="10">
    <source>
        <dbReference type="Pfam" id="PF01817"/>
    </source>
</evidence>
<dbReference type="GO" id="GO:0004106">
    <property type="term" value="F:chorismate mutase activity"/>
    <property type="evidence" value="ECO:0007669"/>
    <property type="project" value="UniProtKB-UniRule"/>
</dbReference>
<protein>
    <recommendedName>
        <fullName evidence="4 9">Chorismate mutase</fullName>
        <ecNumber evidence="4 9">5.4.99.5</ecNumber>
    </recommendedName>
</protein>
<dbReference type="PANTHER" id="PTHR21145">
    <property type="entry name" value="CHORISMATE MUTASE"/>
    <property type="match status" value="1"/>
</dbReference>
<dbReference type="EMBL" id="JADCNM010000002">
    <property type="protein sequence ID" value="KAG0493253.1"/>
    <property type="molecule type" value="Genomic_DNA"/>
</dbReference>
<reference evidence="13 14" key="1">
    <citation type="journal article" date="2020" name="Nat. Food">
        <title>A phased Vanilla planifolia genome enables genetic improvement of flavour and production.</title>
        <authorList>
            <person name="Hasing T."/>
            <person name="Tang H."/>
            <person name="Brym M."/>
            <person name="Khazi F."/>
            <person name="Huang T."/>
            <person name="Chambers A.H."/>
        </authorList>
    </citation>
    <scope>NUCLEOTIDE SEQUENCE [LARGE SCALE GENOMIC DNA]</scope>
    <source>
        <tissue evidence="12">Leaf</tissue>
    </source>
</reference>
<dbReference type="Proteomes" id="UP000639772">
    <property type="component" value="Unassembled WGS sequence"/>
</dbReference>
<evidence type="ECO:0000256" key="7">
    <source>
        <dbReference type="ARBA" id="ARBA00023141"/>
    </source>
</evidence>
<dbReference type="EC" id="5.4.99.5" evidence="4 9"/>
<evidence type="ECO:0000256" key="4">
    <source>
        <dbReference type="ARBA" id="ARBA00012404"/>
    </source>
</evidence>
<dbReference type="UniPathway" id="UPA00120">
    <property type="reaction ID" value="UER00203"/>
</dbReference>
<comment type="caution">
    <text evidence="12">The sequence shown here is derived from an EMBL/GenBank/DDBJ whole genome shotgun (WGS) entry which is preliminary data.</text>
</comment>
<keyword evidence="7 9" id="KW-0057">Aromatic amino acid biosynthesis</keyword>
<evidence type="ECO:0000256" key="1">
    <source>
        <dbReference type="ARBA" id="ARBA00000824"/>
    </source>
</evidence>
<feature type="domain" description="Chorismate mutase" evidence="10">
    <location>
        <begin position="146"/>
        <end position="249"/>
    </location>
</feature>
<dbReference type="NCBIfam" id="TIGR01802">
    <property type="entry name" value="CM_pl-yst"/>
    <property type="match status" value="1"/>
</dbReference>
<evidence type="ECO:0000256" key="9">
    <source>
        <dbReference type="PIRNR" id="PIRNR017318"/>
    </source>
</evidence>
<comment type="catalytic activity">
    <reaction evidence="1 9">
        <text>chorismate = prephenate</text>
        <dbReference type="Rhea" id="RHEA:13897"/>
        <dbReference type="ChEBI" id="CHEBI:29748"/>
        <dbReference type="ChEBI" id="CHEBI:29934"/>
        <dbReference type="EC" id="5.4.99.5"/>
    </reaction>
</comment>
<evidence type="ECO:0000313" key="11">
    <source>
        <dbReference type="EMBL" id="KAG0491288.1"/>
    </source>
</evidence>
<evidence type="ECO:0000256" key="2">
    <source>
        <dbReference type="ARBA" id="ARBA00004496"/>
    </source>
</evidence>
<dbReference type="EMBL" id="JADCNL010000002">
    <property type="protein sequence ID" value="KAG0491288.1"/>
    <property type="molecule type" value="Genomic_DNA"/>
</dbReference>
<dbReference type="SUPFAM" id="SSF48600">
    <property type="entry name" value="Chorismate mutase II"/>
    <property type="match status" value="1"/>
</dbReference>
<dbReference type="PANTHER" id="PTHR21145:SF12">
    <property type="entry name" value="CHORISMATE MUTASE"/>
    <property type="match status" value="1"/>
</dbReference>
<sequence>MAASENSSRDLGEFSKQINLDSVRDALIRQEDSIIFSLIERAQHPYNAPAYGNLAYGTSLVEFFVKEAEALHAKAGRYHNPEEVPFFPEDLPLSLIPPYIFPPVLHPAASSVNISKKIWDVYFKELLPLFTSNGDDGKYAPTLASDLICLQALSRRIHYGKFVAEVKFRDAPQDYSTHIHTKDKDALMKMLTFERVEEMVKKRVEKKAKVFGQQVTIEDKCGEVDYKVDPSVVSHMYGEWIMPLTKLVEVEYLLRRLD</sequence>
<evidence type="ECO:0000256" key="6">
    <source>
        <dbReference type="ARBA" id="ARBA00022605"/>
    </source>
</evidence>
<dbReference type="OrthoDB" id="191918at2759"/>
<evidence type="ECO:0000256" key="5">
    <source>
        <dbReference type="ARBA" id="ARBA00022490"/>
    </source>
</evidence>